<evidence type="ECO:0000313" key="3">
    <source>
        <dbReference type="EMBL" id="OCB91955.1"/>
    </source>
</evidence>
<dbReference type="Proteomes" id="UP000757232">
    <property type="component" value="Unassembled WGS sequence"/>
</dbReference>
<evidence type="ECO:0000313" key="4">
    <source>
        <dbReference type="Proteomes" id="UP000757232"/>
    </source>
</evidence>
<dbReference type="EMBL" id="LNZH02000048">
    <property type="protein sequence ID" value="OCB91955.1"/>
    <property type="molecule type" value="Genomic_DNA"/>
</dbReference>
<reference evidence="3" key="1">
    <citation type="submission" date="2016-06" db="EMBL/GenBank/DDBJ databases">
        <title>Draft Genome sequence of the fungus Inonotus baumii.</title>
        <authorList>
            <person name="Zhu H."/>
            <person name="Lin W."/>
        </authorList>
    </citation>
    <scope>NUCLEOTIDE SEQUENCE</scope>
    <source>
        <strain evidence="3">821</strain>
    </source>
</reference>
<keyword evidence="2" id="KW-1133">Transmembrane helix</keyword>
<feature type="transmembrane region" description="Helical" evidence="2">
    <location>
        <begin position="42"/>
        <end position="63"/>
    </location>
</feature>
<feature type="region of interest" description="Disordered" evidence="1">
    <location>
        <begin position="192"/>
        <end position="220"/>
    </location>
</feature>
<proteinExistence type="predicted"/>
<gene>
    <name evidence="3" type="ORF">A7U60_g754</name>
</gene>
<keyword evidence="4" id="KW-1185">Reference proteome</keyword>
<feature type="region of interest" description="Disordered" evidence="1">
    <location>
        <begin position="249"/>
        <end position="271"/>
    </location>
</feature>
<organism evidence="3 4">
    <name type="scientific">Sanghuangporus baumii</name>
    <name type="common">Phellinus baumii</name>
    <dbReference type="NCBI Taxonomy" id="108892"/>
    <lineage>
        <taxon>Eukaryota</taxon>
        <taxon>Fungi</taxon>
        <taxon>Dikarya</taxon>
        <taxon>Basidiomycota</taxon>
        <taxon>Agaricomycotina</taxon>
        <taxon>Agaricomycetes</taxon>
        <taxon>Hymenochaetales</taxon>
        <taxon>Hymenochaetaceae</taxon>
        <taxon>Sanghuangporus</taxon>
    </lineage>
</organism>
<accession>A0A9Q5I5X2</accession>
<evidence type="ECO:0000256" key="1">
    <source>
        <dbReference type="SAM" id="MobiDB-lite"/>
    </source>
</evidence>
<dbReference type="AlphaFoldDB" id="A0A9Q5I5X2"/>
<name>A0A9Q5I5X2_SANBA</name>
<keyword evidence="2" id="KW-0472">Membrane</keyword>
<sequence>MVTVETATMSAFDFKPGPGRRPNATLPHFPTFSSTRMSFATLLKPGVLLFFFFLLCAFLYFCAVRDSARRHLKIPLTFAVYDSSTTLGPQEATNFIAEFVLDPVDAKSYRYDVSICLRLRLSTSRHGDSQAKHPVRAKVGFFLENAHEKYMTMKNENLRSNQGELFLHLMTVRIPKDAKVSSGLVVLSLDQKPLGAPRPPPASASKFPGDDAFSTSNTESASNNLWNDNLLTGYIRRDPQAPLPILAPRAESSPTLAPGAEYSPTLVQSIH</sequence>
<comment type="caution">
    <text evidence="3">The sequence shown here is derived from an EMBL/GenBank/DDBJ whole genome shotgun (WGS) entry which is preliminary data.</text>
</comment>
<evidence type="ECO:0000256" key="2">
    <source>
        <dbReference type="SAM" id="Phobius"/>
    </source>
</evidence>
<protein>
    <submittedName>
        <fullName evidence="3">Uncharacterized protein</fullName>
    </submittedName>
</protein>
<keyword evidence="2" id="KW-0812">Transmembrane</keyword>